<reference evidence="1 2" key="1">
    <citation type="submission" date="2020-08" db="EMBL/GenBank/DDBJ databases">
        <title>Genomic Encyclopedia of Type Strains, Phase IV (KMG-IV): sequencing the most valuable type-strain genomes for metagenomic binning, comparative biology and taxonomic classification.</title>
        <authorList>
            <person name="Goeker M."/>
        </authorList>
    </citation>
    <scope>NUCLEOTIDE SEQUENCE [LARGE SCALE GENOMIC DNA]</scope>
    <source>
        <strain evidence="1 2">DSM 25335</strain>
    </source>
</reference>
<dbReference type="AlphaFoldDB" id="A0A7W8MGV1"/>
<gene>
    <name evidence="1" type="ORF">HNQ67_001569</name>
</gene>
<sequence>MIASIAGLALLALQTAPPETAWTWTLYADEARVALAHEVPDTANLRFTLECDPASGVARVAFYGGAAGTGMARITAGEASAVTESTTERGALKLTLRTDHPVFAAFAADGRMAAMVGDQRRAVEVPRRHLAKLRRFTELCSG</sequence>
<protein>
    <submittedName>
        <fullName evidence="1">Uncharacterized protein</fullName>
    </submittedName>
</protein>
<dbReference type="RefSeq" id="WP_183254115.1">
    <property type="nucleotide sequence ID" value="NZ_BAAAFF010000002.1"/>
</dbReference>
<comment type="caution">
    <text evidence="1">The sequence shown here is derived from an EMBL/GenBank/DDBJ whole genome shotgun (WGS) entry which is preliminary data.</text>
</comment>
<evidence type="ECO:0000313" key="2">
    <source>
        <dbReference type="Proteomes" id="UP000566663"/>
    </source>
</evidence>
<proteinExistence type="predicted"/>
<organism evidence="1 2">
    <name type="scientific">Brevundimonas basaltis</name>
    <dbReference type="NCBI Taxonomy" id="472166"/>
    <lineage>
        <taxon>Bacteria</taxon>
        <taxon>Pseudomonadati</taxon>
        <taxon>Pseudomonadota</taxon>
        <taxon>Alphaproteobacteria</taxon>
        <taxon>Caulobacterales</taxon>
        <taxon>Caulobacteraceae</taxon>
        <taxon>Brevundimonas</taxon>
    </lineage>
</organism>
<dbReference type="Proteomes" id="UP000566663">
    <property type="component" value="Unassembled WGS sequence"/>
</dbReference>
<name>A0A7W8MGV1_9CAUL</name>
<dbReference type="EMBL" id="JACHFZ010000003">
    <property type="protein sequence ID" value="MBB5292049.1"/>
    <property type="molecule type" value="Genomic_DNA"/>
</dbReference>
<accession>A0A7W8MGV1</accession>
<evidence type="ECO:0000313" key="1">
    <source>
        <dbReference type="EMBL" id="MBB5292049.1"/>
    </source>
</evidence>
<keyword evidence="2" id="KW-1185">Reference proteome</keyword>